<feature type="signal peptide" evidence="1">
    <location>
        <begin position="1"/>
        <end position="22"/>
    </location>
</feature>
<feature type="chain" id="PRO_5047356347" evidence="1">
    <location>
        <begin position="23"/>
        <end position="136"/>
    </location>
</feature>
<reference evidence="2" key="1">
    <citation type="submission" date="2023-05" db="EMBL/GenBank/DDBJ databases">
        <authorList>
            <person name="Stuckert A."/>
        </authorList>
    </citation>
    <scope>NUCLEOTIDE SEQUENCE</scope>
</reference>
<accession>A0ABN9FYC0</accession>
<evidence type="ECO:0000313" key="2">
    <source>
        <dbReference type="EMBL" id="CAI9601697.1"/>
    </source>
</evidence>
<dbReference type="Proteomes" id="UP001162483">
    <property type="component" value="Unassembled WGS sequence"/>
</dbReference>
<comment type="caution">
    <text evidence="2">The sequence shown here is derived from an EMBL/GenBank/DDBJ whole genome shotgun (WGS) entry which is preliminary data.</text>
</comment>
<evidence type="ECO:0000313" key="3">
    <source>
        <dbReference type="Proteomes" id="UP001162483"/>
    </source>
</evidence>
<keyword evidence="1" id="KW-0732">Signal</keyword>
<gene>
    <name evidence="2" type="ORF">SPARVUS_LOCUS13013076</name>
</gene>
<keyword evidence="3" id="KW-1185">Reference proteome</keyword>
<organism evidence="2 3">
    <name type="scientific">Staurois parvus</name>
    <dbReference type="NCBI Taxonomy" id="386267"/>
    <lineage>
        <taxon>Eukaryota</taxon>
        <taxon>Metazoa</taxon>
        <taxon>Chordata</taxon>
        <taxon>Craniata</taxon>
        <taxon>Vertebrata</taxon>
        <taxon>Euteleostomi</taxon>
        <taxon>Amphibia</taxon>
        <taxon>Batrachia</taxon>
        <taxon>Anura</taxon>
        <taxon>Neobatrachia</taxon>
        <taxon>Ranoidea</taxon>
        <taxon>Ranidae</taxon>
        <taxon>Staurois</taxon>
    </lineage>
</organism>
<sequence>MLGHRIWEFTVAVLFLLPEWKPIQISQAGSEDLPIGLFLPYSLLFGLEAPSMLDSEGLVLSTSSREEAVEEVQNGARPNVSGEVPGRGLHSPPNLQWCVHTLNTTIQNLQDFSQRLQDSVQDVLRLMEQVNHMSSF</sequence>
<proteinExistence type="predicted"/>
<dbReference type="EMBL" id="CATNWA010017596">
    <property type="protein sequence ID" value="CAI9601697.1"/>
    <property type="molecule type" value="Genomic_DNA"/>
</dbReference>
<protein>
    <submittedName>
        <fullName evidence="2">Uncharacterized protein</fullName>
    </submittedName>
</protein>
<name>A0ABN9FYC0_9NEOB</name>
<evidence type="ECO:0000256" key="1">
    <source>
        <dbReference type="SAM" id="SignalP"/>
    </source>
</evidence>